<dbReference type="InterPro" id="IPR010795">
    <property type="entry name" value="Prenylcys_lyase"/>
</dbReference>
<evidence type="ECO:0000256" key="8">
    <source>
        <dbReference type="SAM" id="MobiDB-lite"/>
    </source>
</evidence>
<dbReference type="Pfam" id="PF07156">
    <property type="entry name" value="Prenylcys_lyase"/>
    <property type="match status" value="1"/>
</dbReference>
<comment type="caution">
    <text evidence="11">The sequence shown here is derived from an EMBL/GenBank/DDBJ whole genome shotgun (WGS) entry which is preliminary data.</text>
</comment>
<dbReference type="PANTHER" id="PTHR15944:SF0">
    <property type="entry name" value="PRENYLCYSTEINE LYASE DOMAIN-CONTAINING PROTEIN"/>
    <property type="match status" value="1"/>
</dbReference>
<keyword evidence="4 9" id="KW-0732">Signal</keyword>
<reference evidence="11" key="1">
    <citation type="submission" date="2023-06" db="EMBL/GenBank/DDBJ databases">
        <title>Genome-scale phylogeny and comparative genomics of the fungal order Sordariales.</title>
        <authorList>
            <consortium name="Lawrence Berkeley National Laboratory"/>
            <person name="Hensen N."/>
            <person name="Bonometti L."/>
            <person name="Westerberg I."/>
            <person name="Brannstrom I.O."/>
            <person name="Guillou S."/>
            <person name="Cros-Aarteil S."/>
            <person name="Calhoun S."/>
            <person name="Haridas S."/>
            <person name="Kuo A."/>
            <person name="Mondo S."/>
            <person name="Pangilinan J."/>
            <person name="Riley R."/>
            <person name="Labutti K."/>
            <person name="Andreopoulos B."/>
            <person name="Lipzen A."/>
            <person name="Chen C."/>
            <person name="Yanf M."/>
            <person name="Daum C."/>
            <person name="Ng V."/>
            <person name="Clum A."/>
            <person name="Steindorff A."/>
            <person name="Ohm R."/>
            <person name="Martin F."/>
            <person name="Silar P."/>
            <person name="Natvig D."/>
            <person name="Lalanne C."/>
            <person name="Gautier V."/>
            <person name="Ament-Velasquez S.L."/>
            <person name="Kruys A."/>
            <person name="Hutchinson M.I."/>
            <person name="Powell A.J."/>
            <person name="Barry K."/>
            <person name="Miller A.N."/>
            <person name="Grigoriev I.V."/>
            <person name="Debuchy R."/>
            <person name="Gladieux P."/>
            <person name="Thoren M.H."/>
            <person name="Johannesson H."/>
        </authorList>
    </citation>
    <scope>NUCLEOTIDE SEQUENCE</scope>
    <source>
        <strain evidence="11">8032-3</strain>
    </source>
</reference>
<evidence type="ECO:0000256" key="2">
    <source>
        <dbReference type="ARBA" id="ARBA00009967"/>
    </source>
</evidence>
<feature type="domain" description="Prenylcysteine lyase" evidence="10">
    <location>
        <begin position="137"/>
        <end position="521"/>
    </location>
</feature>
<feature type="region of interest" description="Disordered" evidence="8">
    <location>
        <begin position="523"/>
        <end position="550"/>
    </location>
</feature>
<dbReference type="Gene3D" id="3.50.50.60">
    <property type="entry name" value="FAD/NAD(P)-binding domain"/>
    <property type="match status" value="1"/>
</dbReference>
<evidence type="ECO:0000313" key="11">
    <source>
        <dbReference type="EMBL" id="KAK1767463.1"/>
    </source>
</evidence>
<dbReference type="GO" id="GO:0001735">
    <property type="term" value="F:prenylcysteine oxidase activity"/>
    <property type="evidence" value="ECO:0007669"/>
    <property type="project" value="InterPro"/>
</dbReference>
<dbReference type="PIRSF" id="PIRSF036292">
    <property type="entry name" value="Prenylcysteine_oxidase"/>
    <property type="match status" value="1"/>
</dbReference>
<feature type="compositionally biased region" description="Basic and acidic residues" evidence="8">
    <location>
        <begin position="530"/>
        <end position="550"/>
    </location>
</feature>
<dbReference type="Pfam" id="PF13450">
    <property type="entry name" value="NAD_binding_8"/>
    <property type="match status" value="1"/>
</dbReference>
<dbReference type="EMBL" id="MU839008">
    <property type="protein sequence ID" value="KAK1767463.1"/>
    <property type="molecule type" value="Genomic_DNA"/>
</dbReference>
<keyword evidence="12" id="KW-1185">Reference proteome</keyword>
<dbReference type="InterPro" id="IPR036188">
    <property type="entry name" value="FAD/NAD-bd_sf"/>
</dbReference>
<evidence type="ECO:0000256" key="1">
    <source>
        <dbReference type="ARBA" id="ARBA00001974"/>
    </source>
</evidence>
<protein>
    <submittedName>
        <fullName evidence="11">Prenylcysteine oxidase</fullName>
    </submittedName>
</protein>
<evidence type="ECO:0000256" key="3">
    <source>
        <dbReference type="ARBA" id="ARBA00022630"/>
    </source>
</evidence>
<keyword evidence="5" id="KW-0274">FAD</keyword>
<sequence>MRRAMIWAATVLSLVAAAFAVESKNPRNIAIIGAGAAGSSTAYHLQKYAEEDGVAVNITIFEKTDRIGGRTLTINPFGNPSDRVELGASIFVEINAILYNATKEFGLETTGFGDGDRIMAIWDGDKFVLEIDQSLPSWRIVLKIFWKYGVRGPVNANRLMKATIAKFLNLYQAPYFPFRSLTERANELDLLEATSLTGEEFLRKNNVADIYAHDIVQASTRVNYASNLAHIHGLDTMVSMAPEGAMSVIGGNWRIFDKMVSKSGAAVAFNTSVTSIALDQNKDSASATPKYSLKTRVSTSEAANDESYPALFDHVVIATPYQFSDIKAADGLLQQPIDEIPYIKLHVTIFASPFSFSPAFFNFSSGTRVPDTVLTTLADGDVPTSGVQGAGKAGFYSISTIGRAFNPKTGKLEYLYKIFSPEKVTADFLSSLLGVTIPKDFTGETSTGGEGDSHVVEPISWYYPHVFYSYPKAYPRVTFQDPIIRDGLYYTSGMDSFISTMETNALMGMNVARLIVDDISDAVGGGAEPSKGEHSLAQDDQQPHHGDEEL</sequence>
<dbReference type="PANTHER" id="PTHR15944">
    <property type="entry name" value="FARNESYLCYSTEINE LYASE"/>
    <property type="match status" value="1"/>
</dbReference>
<organism evidence="11 12">
    <name type="scientific">Phialemonium atrogriseum</name>
    <dbReference type="NCBI Taxonomy" id="1093897"/>
    <lineage>
        <taxon>Eukaryota</taxon>
        <taxon>Fungi</taxon>
        <taxon>Dikarya</taxon>
        <taxon>Ascomycota</taxon>
        <taxon>Pezizomycotina</taxon>
        <taxon>Sordariomycetes</taxon>
        <taxon>Sordariomycetidae</taxon>
        <taxon>Cephalothecales</taxon>
        <taxon>Cephalothecaceae</taxon>
        <taxon>Phialemonium</taxon>
    </lineage>
</organism>
<dbReference type="AlphaFoldDB" id="A0AAJ0C1N3"/>
<evidence type="ECO:0000256" key="6">
    <source>
        <dbReference type="ARBA" id="ARBA00023002"/>
    </source>
</evidence>
<evidence type="ECO:0000256" key="4">
    <source>
        <dbReference type="ARBA" id="ARBA00022729"/>
    </source>
</evidence>
<proteinExistence type="inferred from homology"/>
<comment type="similarity">
    <text evidence="2">Belongs to the prenylcysteine oxidase family.</text>
</comment>
<evidence type="ECO:0000256" key="5">
    <source>
        <dbReference type="ARBA" id="ARBA00022827"/>
    </source>
</evidence>
<dbReference type="InterPro" id="IPR017046">
    <property type="entry name" value="Prenylcysteine_Oxase1"/>
</dbReference>
<gene>
    <name evidence="11" type="ORF">QBC33DRAFT_611107</name>
</gene>
<dbReference type="Proteomes" id="UP001244011">
    <property type="component" value="Unassembled WGS sequence"/>
</dbReference>
<keyword evidence="7" id="KW-0325">Glycoprotein</keyword>
<feature type="signal peptide" evidence="9">
    <location>
        <begin position="1"/>
        <end position="20"/>
    </location>
</feature>
<dbReference type="GO" id="GO:0030327">
    <property type="term" value="P:prenylated protein catabolic process"/>
    <property type="evidence" value="ECO:0007669"/>
    <property type="project" value="TreeGrafter"/>
</dbReference>
<evidence type="ECO:0000256" key="9">
    <source>
        <dbReference type="SAM" id="SignalP"/>
    </source>
</evidence>
<name>A0AAJ0C1N3_9PEZI</name>
<keyword evidence="6" id="KW-0560">Oxidoreductase</keyword>
<evidence type="ECO:0000256" key="7">
    <source>
        <dbReference type="ARBA" id="ARBA00023180"/>
    </source>
</evidence>
<dbReference type="GeneID" id="85315625"/>
<dbReference type="GO" id="GO:0030328">
    <property type="term" value="P:prenylcysteine catabolic process"/>
    <property type="evidence" value="ECO:0007669"/>
    <property type="project" value="InterPro"/>
</dbReference>
<accession>A0AAJ0C1N3</accession>
<comment type="cofactor">
    <cofactor evidence="1">
        <name>FAD</name>
        <dbReference type="ChEBI" id="CHEBI:57692"/>
    </cofactor>
</comment>
<keyword evidence="3" id="KW-0285">Flavoprotein</keyword>
<dbReference type="SUPFAM" id="SSF51905">
    <property type="entry name" value="FAD/NAD(P)-binding domain"/>
    <property type="match status" value="1"/>
</dbReference>
<evidence type="ECO:0000259" key="10">
    <source>
        <dbReference type="Pfam" id="PF07156"/>
    </source>
</evidence>
<evidence type="ECO:0000313" key="12">
    <source>
        <dbReference type="Proteomes" id="UP001244011"/>
    </source>
</evidence>
<feature type="chain" id="PRO_5042464076" evidence="9">
    <location>
        <begin position="21"/>
        <end position="550"/>
    </location>
</feature>
<dbReference type="RefSeq" id="XP_060283676.1">
    <property type="nucleotide sequence ID" value="XM_060432438.1"/>
</dbReference>